<gene>
    <name evidence="1" type="ORF">CEXT_446591</name>
</gene>
<sequence length="309" mass="35704">MDDSKDDDDCNKLGMLYNKISERIRVLSKRYSYIKDNAQSYSSVDTDDLTLVLCNDKLEETTDFLGLVRINKKHLADLLEACEMLKQELQEYDYPHLLRRLSAKEKVLQRRLSASCRGSVPKVLQRCWEAQCHLQRCWEAQAKVLQRCWEAGKVLQRCWEAECQEERSECSLQRCWEAQSCSKEKSCSDVGRLSAKRSLAAMLGGSVPRRSLAAFGRLLQRCWEAQCQGEVLQRCWEAQCQGEVLQRCWEAQCQGEVLQRCWEAQWEACSAQYQGEVLQRCWEAQCQGEVLQRCWEAAKEKSCEALLGG</sequence>
<proteinExistence type="predicted"/>
<reference evidence="1 2" key="1">
    <citation type="submission" date="2021-06" db="EMBL/GenBank/DDBJ databases">
        <title>Caerostris extrusa draft genome.</title>
        <authorList>
            <person name="Kono N."/>
            <person name="Arakawa K."/>
        </authorList>
    </citation>
    <scope>NUCLEOTIDE SEQUENCE [LARGE SCALE GENOMIC DNA]</scope>
</reference>
<evidence type="ECO:0000313" key="1">
    <source>
        <dbReference type="EMBL" id="GIY37374.1"/>
    </source>
</evidence>
<comment type="caution">
    <text evidence="1">The sequence shown here is derived from an EMBL/GenBank/DDBJ whole genome shotgun (WGS) entry which is preliminary data.</text>
</comment>
<evidence type="ECO:0000313" key="2">
    <source>
        <dbReference type="Proteomes" id="UP001054945"/>
    </source>
</evidence>
<dbReference type="EMBL" id="BPLR01010165">
    <property type="protein sequence ID" value="GIY37374.1"/>
    <property type="molecule type" value="Genomic_DNA"/>
</dbReference>
<dbReference type="AlphaFoldDB" id="A0AAV4SWJ7"/>
<name>A0AAV4SWJ7_CAEEX</name>
<dbReference type="Proteomes" id="UP001054945">
    <property type="component" value="Unassembled WGS sequence"/>
</dbReference>
<protein>
    <submittedName>
        <fullName evidence="1">Uncharacterized protein</fullName>
    </submittedName>
</protein>
<keyword evidence="2" id="KW-1185">Reference proteome</keyword>
<accession>A0AAV4SWJ7</accession>
<organism evidence="1 2">
    <name type="scientific">Caerostris extrusa</name>
    <name type="common">Bark spider</name>
    <name type="synonym">Caerostris bankana</name>
    <dbReference type="NCBI Taxonomy" id="172846"/>
    <lineage>
        <taxon>Eukaryota</taxon>
        <taxon>Metazoa</taxon>
        <taxon>Ecdysozoa</taxon>
        <taxon>Arthropoda</taxon>
        <taxon>Chelicerata</taxon>
        <taxon>Arachnida</taxon>
        <taxon>Araneae</taxon>
        <taxon>Araneomorphae</taxon>
        <taxon>Entelegynae</taxon>
        <taxon>Araneoidea</taxon>
        <taxon>Araneidae</taxon>
        <taxon>Caerostris</taxon>
    </lineage>
</organism>